<dbReference type="PANTHER" id="PTHR32166:SF122">
    <property type="entry name" value="OS09G0499600 PROTEIN"/>
    <property type="match status" value="1"/>
</dbReference>
<evidence type="ECO:0000259" key="1">
    <source>
        <dbReference type="Pfam" id="PF05699"/>
    </source>
</evidence>
<gene>
    <name evidence="2" type="ORF">SVIM_LOCUS223062</name>
</gene>
<sequence length="367" mass="42574">MRKEFTNGNDLCRPGITRFATHLLSIQCLLKFKNELRQMFTCTKWVESSHGKSRVGKEIAAIVLEDKDFWPRCAHIVNVSQPLVRVLRLADSKEKPSMRYLYEAMDKAKEAIKTRLKNKISQYGPYIRVIDARWDKQLHNPLHATGCFLNPGIFFRPSFSKQKEVTRGLLTRLVPDCDIQDIISGQIEEYKKAAGDFGMSLAIRQREKLNPVAWWEQFGNDTEELQKFAIRVLSQCCSATGCERNWSVFEYIHSKKRNRLEHKRLNDLVFVLSKTRDALDPISLDNIDLLNEWICEEPNLLDGEDISWESIKAPLSTLNLDDEETCFNEENELGGNDQLLECLVDDFPYIPPQDQDLYFYINDVEDV</sequence>
<dbReference type="InterPro" id="IPR012337">
    <property type="entry name" value="RNaseH-like_sf"/>
</dbReference>
<proteinExistence type="predicted"/>
<dbReference type="EMBL" id="CAADRP010001532">
    <property type="protein sequence ID" value="VFU39767.1"/>
    <property type="molecule type" value="Genomic_DNA"/>
</dbReference>
<dbReference type="InterPro" id="IPR008906">
    <property type="entry name" value="HATC_C_dom"/>
</dbReference>
<dbReference type="SUPFAM" id="SSF53098">
    <property type="entry name" value="Ribonuclease H-like"/>
    <property type="match status" value="1"/>
</dbReference>
<organism evidence="2">
    <name type="scientific">Salix viminalis</name>
    <name type="common">Common osier</name>
    <name type="synonym">Basket willow</name>
    <dbReference type="NCBI Taxonomy" id="40686"/>
    <lineage>
        <taxon>Eukaryota</taxon>
        <taxon>Viridiplantae</taxon>
        <taxon>Streptophyta</taxon>
        <taxon>Embryophyta</taxon>
        <taxon>Tracheophyta</taxon>
        <taxon>Spermatophyta</taxon>
        <taxon>Magnoliopsida</taxon>
        <taxon>eudicotyledons</taxon>
        <taxon>Gunneridae</taxon>
        <taxon>Pentapetalae</taxon>
        <taxon>rosids</taxon>
        <taxon>fabids</taxon>
        <taxon>Malpighiales</taxon>
        <taxon>Salicaceae</taxon>
        <taxon>Saliceae</taxon>
        <taxon>Salix</taxon>
    </lineage>
</organism>
<accession>A0A6N2LFQ6</accession>
<feature type="domain" description="HAT C-terminal dimerisation" evidence="1">
    <location>
        <begin position="201"/>
        <end position="271"/>
    </location>
</feature>
<dbReference type="Pfam" id="PF05699">
    <property type="entry name" value="Dimer_Tnp_hAT"/>
    <property type="match status" value="1"/>
</dbReference>
<dbReference type="AlphaFoldDB" id="A0A6N2LFQ6"/>
<reference evidence="2" key="1">
    <citation type="submission" date="2019-03" db="EMBL/GenBank/DDBJ databases">
        <authorList>
            <person name="Mank J."/>
            <person name="Almeida P."/>
        </authorList>
    </citation>
    <scope>NUCLEOTIDE SEQUENCE</scope>
    <source>
        <strain evidence="2">78183</strain>
    </source>
</reference>
<protein>
    <recommendedName>
        <fullName evidence="1">HAT C-terminal dimerisation domain-containing protein</fullName>
    </recommendedName>
</protein>
<evidence type="ECO:0000313" key="2">
    <source>
        <dbReference type="EMBL" id="VFU39767.1"/>
    </source>
</evidence>
<dbReference type="GO" id="GO:0046983">
    <property type="term" value="F:protein dimerization activity"/>
    <property type="evidence" value="ECO:0007669"/>
    <property type="project" value="InterPro"/>
</dbReference>
<name>A0A6N2LFQ6_SALVM</name>
<dbReference type="PANTHER" id="PTHR32166">
    <property type="entry name" value="OSJNBA0013A04.12 PROTEIN"/>
    <property type="match status" value="1"/>
</dbReference>